<keyword evidence="2" id="KW-1185">Reference proteome</keyword>
<reference evidence="1 2" key="1">
    <citation type="submission" date="2020-07" db="EMBL/GenBank/DDBJ databases">
        <title>Description of Kordia aestuariivivens sp. nov., isolated from a tidal flat.</title>
        <authorList>
            <person name="Park S."/>
            <person name="Yoon J.-H."/>
        </authorList>
    </citation>
    <scope>NUCLEOTIDE SEQUENCE [LARGE SCALE GENOMIC DNA]</scope>
    <source>
        <strain evidence="1 2">YSTF-M3</strain>
    </source>
</reference>
<proteinExistence type="predicted"/>
<evidence type="ECO:0000313" key="2">
    <source>
        <dbReference type="Proteomes" id="UP000619238"/>
    </source>
</evidence>
<dbReference type="RefSeq" id="WP_187560533.1">
    <property type="nucleotide sequence ID" value="NZ_JACGWS010000001.1"/>
</dbReference>
<name>A0ABR7Q542_9FLAO</name>
<dbReference type="Proteomes" id="UP000619238">
    <property type="component" value="Unassembled WGS sequence"/>
</dbReference>
<comment type="caution">
    <text evidence="1">The sequence shown here is derived from an EMBL/GenBank/DDBJ whole genome shotgun (WGS) entry which is preliminary data.</text>
</comment>
<dbReference type="EMBL" id="JACGWS010000001">
    <property type="protein sequence ID" value="MBC8753501.1"/>
    <property type="molecule type" value="Genomic_DNA"/>
</dbReference>
<sequence length="233" mass="27099">MIVVLEETIKQIIMNTIWISIISLFFILDTCNAETNEYSYLKVVLSDQETISYPPETGFLVQDSEGKTILNPTDLERLKVYKIETPITLFVFVSWNKKPDVYELNSGKLVLGKTNRTYKKVAKNNGETPPKDHFSRPTDRDYVVDTKLDKKKNHTVYLLKVKYFSYDEETGHDMRLEFSNGIIFYFKDGKAEAWQDGHSLNIKGAYAIKIPYGFLKISYNPFTKKMWWATSKN</sequence>
<accession>A0ABR7Q542</accession>
<gene>
    <name evidence="1" type="ORF">H2O64_02385</name>
</gene>
<protein>
    <submittedName>
        <fullName evidence="1">Uncharacterized protein</fullName>
    </submittedName>
</protein>
<evidence type="ECO:0000313" key="1">
    <source>
        <dbReference type="EMBL" id="MBC8753501.1"/>
    </source>
</evidence>
<organism evidence="1 2">
    <name type="scientific">Kordia aestuariivivens</name>
    <dbReference type="NCBI Taxonomy" id="2759037"/>
    <lineage>
        <taxon>Bacteria</taxon>
        <taxon>Pseudomonadati</taxon>
        <taxon>Bacteroidota</taxon>
        <taxon>Flavobacteriia</taxon>
        <taxon>Flavobacteriales</taxon>
        <taxon>Flavobacteriaceae</taxon>
        <taxon>Kordia</taxon>
    </lineage>
</organism>